<gene>
    <name evidence="2" type="ORF">S06H3_14634</name>
</gene>
<reference evidence="2" key="1">
    <citation type="journal article" date="2014" name="Front. Microbiol.">
        <title>High frequency of phylogenetically diverse reductive dehalogenase-homologous genes in deep subseafloor sedimentary metagenomes.</title>
        <authorList>
            <person name="Kawai M."/>
            <person name="Futagami T."/>
            <person name="Toyoda A."/>
            <person name="Takaki Y."/>
            <person name="Nishi S."/>
            <person name="Hori S."/>
            <person name="Arai W."/>
            <person name="Tsubouchi T."/>
            <person name="Morono Y."/>
            <person name="Uchiyama I."/>
            <person name="Ito T."/>
            <person name="Fujiyama A."/>
            <person name="Inagaki F."/>
            <person name="Takami H."/>
        </authorList>
    </citation>
    <scope>NUCLEOTIDE SEQUENCE</scope>
    <source>
        <strain evidence="2">Expedition CK06-06</strain>
    </source>
</reference>
<feature type="non-terminal residue" evidence="2">
    <location>
        <position position="1"/>
    </location>
</feature>
<dbReference type="GO" id="GO:0016757">
    <property type="term" value="F:glycosyltransferase activity"/>
    <property type="evidence" value="ECO:0007669"/>
    <property type="project" value="InterPro"/>
</dbReference>
<dbReference type="AlphaFoldDB" id="X1KB81"/>
<comment type="caution">
    <text evidence="2">The sequence shown here is derived from an EMBL/GenBank/DDBJ whole genome shotgun (WGS) entry which is preliminary data.</text>
</comment>
<accession>X1KB81</accession>
<dbReference type="Pfam" id="PF00534">
    <property type="entry name" value="Glycos_transf_1"/>
    <property type="match status" value="1"/>
</dbReference>
<organism evidence="2">
    <name type="scientific">marine sediment metagenome</name>
    <dbReference type="NCBI Taxonomy" id="412755"/>
    <lineage>
        <taxon>unclassified sequences</taxon>
        <taxon>metagenomes</taxon>
        <taxon>ecological metagenomes</taxon>
    </lineage>
</organism>
<evidence type="ECO:0000313" key="2">
    <source>
        <dbReference type="EMBL" id="GAI04287.1"/>
    </source>
</evidence>
<dbReference type="PANTHER" id="PTHR12526">
    <property type="entry name" value="GLYCOSYLTRANSFERASE"/>
    <property type="match status" value="1"/>
</dbReference>
<sequence length="191" mass="21623">AKKEDYLLWIGRLSCAKDKKGVFMDPKGIRWAIKLAKETNSKLLLAGKVEAPGFFERDVKPYLNKKIKWIGPVSPEQSLTKKEVAKLMQKAKAFLMTVNWQEPFGLVMAESMSCGTPVIGFNRGAVSELVADGKTGFVVKPKQGINGLKKALKNIDKINPEDCRAHVEKNFSLEKMVENYEKTYREIMKLW</sequence>
<dbReference type="InterPro" id="IPR001296">
    <property type="entry name" value="Glyco_trans_1"/>
</dbReference>
<dbReference type="PANTHER" id="PTHR12526:SF595">
    <property type="entry name" value="BLL5217 PROTEIN"/>
    <property type="match status" value="1"/>
</dbReference>
<proteinExistence type="predicted"/>
<dbReference type="EMBL" id="BARV01007163">
    <property type="protein sequence ID" value="GAI04287.1"/>
    <property type="molecule type" value="Genomic_DNA"/>
</dbReference>
<name>X1KB81_9ZZZZ</name>
<dbReference type="Gene3D" id="3.40.50.2000">
    <property type="entry name" value="Glycogen Phosphorylase B"/>
    <property type="match status" value="1"/>
</dbReference>
<evidence type="ECO:0000259" key="1">
    <source>
        <dbReference type="Pfam" id="PF00534"/>
    </source>
</evidence>
<dbReference type="SUPFAM" id="SSF53756">
    <property type="entry name" value="UDP-Glycosyltransferase/glycogen phosphorylase"/>
    <property type="match status" value="1"/>
</dbReference>
<protein>
    <recommendedName>
        <fullName evidence="1">Glycosyl transferase family 1 domain-containing protein</fullName>
    </recommendedName>
</protein>
<feature type="domain" description="Glycosyl transferase family 1" evidence="1">
    <location>
        <begin position="27"/>
        <end position="155"/>
    </location>
</feature>